<organism evidence="4">
    <name type="scientific">freshwater metagenome</name>
    <dbReference type="NCBI Taxonomy" id="449393"/>
    <lineage>
        <taxon>unclassified sequences</taxon>
        <taxon>metagenomes</taxon>
        <taxon>ecological metagenomes</taxon>
    </lineage>
</organism>
<dbReference type="Gene3D" id="3.60.40.10">
    <property type="entry name" value="PPM-type phosphatase domain"/>
    <property type="match status" value="1"/>
</dbReference>
<name>A0A6J7II70_9ZZZZ</name>
<evidence type="ECO:0000259" key="3">
    <source>
        <dbReference type="PROSITE" id="PS50885"/>
    </source>
</evidence>
<evidence type="ECO:0000256" key="2">
    <source>
        <dbReference type="SAM" id="Phobius"/>
    </source>
</evidence>
<protein>
    <submittedName>
        <fullName evidence="4">Unannotated protein</fullName>
    </submittedName>
</protein>
<keyword evidence="2" id="KW-0472">Membrane</keyword>
<feature type="transmembrane region" description="Helical" evidence="2">
    <location>
        <begin position="194"/>
        <end position="216"/>
    </location>
</feature>
<dbReference type="SMART" id="SM00331">
    <property type="entry name" value="PP2C_SIG"/>
    <property type="match status" value="1"/>
</dbReference>
<evidence type="ECO:0000256" key="1">
    <source>
        <dbReference type="ARBA" id="ARBA00022801"/>
    </source>
</evidence>
<dbReference type="InterPro" id="IPR036457">
    <property type="entry name" value="PPM-type-like_dom_sf"/>
</dbReference>
<sequence>MTLRQRVTAITTVGLIVLVILGGWLTYRFVRTADASAAIVTSLQPAADASRTLSTAYSDAEGFVSVAIIDTALSITSTTASSPCSDARACYQASMATAGESRAAILAALPGDEEVAAAVRVSEATAEYWQGVDANSVFLLLDLGRNELAARVSRSAHSRDSYEAMTASAIALQRLVDDRRSQQIDDYASLSRKLAWAIAIAGLVLLGLMLVALGLLHRWVLTPLDELRAQLRSASTTEGRYAPITPSGPPELSATGVDAESMRRQLVAQIDEATSAREGLRQQGPVVAAIRAELEASEHQHVAGLVVAGSLQPAEGVLAGDWWDFMSLPDGRAALLVTDVAGHGPEAGIGAVRVKNVIGGALVSGSHPDVALEQAAIAFRDEEGRFATCAVILIEPATGALTWANAGHPPPLLRRAHGEALRLAATGPLVSGLGGQWTRRTESLHIGDVLFVWSDGLVESHDAEGVELGDAGLNRLIDAAMQEGSTPSEIVAHVLAAARGRAVDWRRDDVTLAAVARD</sequence>
<accession>A0A6J7II70</accession>
<keyword evidence="2" id="KW-1133">Transmembrane helix</keyword>
<dbReference type="GO" id="GO:0016020">
    <property type="term" value="C:membrane"/>
    <property type="evidence" value="ECO:0007669"/>
    <property type="project" value="InterPro"/>
</dbReference>
<dbReference type="Pfam" id="PF07228">
    <property type="entry name" value="SpoIIE"/>
    <property type="match status" value="1"/>
</dbReference>
<gene>
    <name evidence="4" type="ORF">UFOPK3773_00183</name>
</gene>
<dbReference type="SUPFAM" id="SSF81606">
    <property type="entry name" value="PP2C-like"/>
    <property type="match status" value="1"/>
</dbReference>
<evidence type="ECO:0000313" key="4">
    <source>
        <dbReference type="EMBL" id="CAB4930012.1"/>
    </source>
</evidence>
<reference evidence="4" key="1">
    <citation type="submission" date="2020-05" db="EMBL/GenBank/DDBJ databases">
        <authorList>
            <person name="Chiriac C."/>
            <person name="Salcher M."/>
            <person name="Ghai R."/>
            <person name="Kavagutti S V."/>
        </authorList>
    </citation>
    <scope>NUCLEOTIDE SEQUENCE</scope>
</reference>
<dbReference type="InterPro" id="IPR003660">
    <property type="entry name" value="HAMP_dom"/>
</dbReference>
<dbReference type="PANTHER" id="PTHR43156">
    <property type="entry name" value="STAGE II SPORULATION PROTEIN E-RELATED"/>
    <property type="match status" value="1"/>
</dbReference>
<dbReference type="PROSITE" id="PS50885">
    <property type="entry name" value="HAMP"/>
    <property type="match status" value="1"/>
</dbReference>
<dbReference type="PANTHER" id="PTHR43156:SF2">
    <property type="entry name" value="STAGE II SPORULATION PROTEIN E"/>
    <property type="match status" value="1"/>
</dbReference>
<feature type="domain" description="HAMP" evidence="3">
    <location>
        <begin position="218"/>
        <end position="271"/>
    </location>
</feature>
<dbReference type="EMBL" id="CAFBNF010000009">
    <property type="protein sequence ID" value="CAB4930012.1"/>
    <property type="molecule type" value="Genomic_DNA"/>
</dbReference>
<keyword evidence="2" id="KW-0812">Transmembrane</keyword>
<feature type="transmembrane region" description="Helical" evidence="2">
    <location>
        <begin position="7"/>
        <end position="27"/>
    </location>
</feature>
<dbReference type="GO" id="GO:0016791">
    <property type="term" value="F:phosphatase activity"/>
    <property type="evidence" value="ECO:0007669"/>
    <property type="project" value="TreeGrafter"/>
</dbReference>
<keyword evidence="1" id="KW-0378">Hydrolase</keyword>
<proteinExistence type="predicted"/>
<dbReference type="InterPro" id="IPR001932">
    <property type="entry name" value="PPM-type_phosphatase-like_dom"/>
</dbReference>
<dbReference type="InterPro" id="IPR052016">
    <property type="entry name" value="Bact_Sigma-Reg"/>
</dbReference>
<dbReference type="GO" id="GO:0007165">
    <property type="term" value="P:signal transduction"/>
    <property type="evidence" value="ECO:0007669"/>
    <property type="project" value="InterPro"/>
</dbReference>
<dbReference type="AlphaFoldDB" id="A0A6J7II70"/>